<proteinExistence type="predicted"/>
<dbReference type="Proteomes" id="UP000826271">
    <property type="component" value="Unassembled WGS sequence"/>
</dbReference>
<reference evidence="3" key="1">
    <citation type="submission" date="2019-10" db="EMBL/GenBank/DDBJ databases">
        <authorList>
            <person name="Zhang R."/>
            <person name="Pan Y."/>
            <person name="Wang J."/>
            <person name="Ma R."/>
            <person name="Yu S."/>
        </authorList>
    </citation>
    <scope>NUCLEOTIDE SEQUENCE</scope>
    <source>
        <strain evidence="3">LA-IB0</strain>
        <tissue evidence="3">Leaf</tissue>
    </source>
</reference>
<dbReference type="PANTHER" id="PTHR34807">
    <property type="entry name" value="OS08G0270800 PROTEIN"/>
    <property type="match status" value="1"/>
</dbReference>
<evidence type="ECO:0000313" key="3">
    <source>
        <dbReference type="EMBL" id="KAG8375424.1"/>
    </source>
</evidence>
<dbReference type="PANTHER" id="PTHR34807:SF6">
    <property type="entry name" value="MYB-CC TYPE TRANSCRIPTION FACTOR LHEQLE-CONTAINING DOMAIN-CONTAINING PROTEIN"/>
    <property type="match status" value="1"/>
</dbReference>
<dbReference type="AlphaFoldDB" id="A0AAV6X5N8"/>
<evidence type="ECO:0000256" key="1">
    <source>
        <dbReference type="SAM" id="Coils"/>
    </source>
</evidence>
<feature type="region of interest" description="Disordered" evidence="2">
    <location>
        <begin position="80"/>
        <end position="124"/>
    </location>
</feature>
<organism evidence="3 4">
    <name type="scientific">Buddleja alternifolia</name>
    <dbReference type="NCBI Taxonomy" id="168488"/>
    <lineage>
        <taxon>Eukaryota</taxon>
        <taxon>Viridiplantae</taxon>
        <taxon>Streptophyta</taxon>
        <taxon>Embryophyta</taxon>
        <taxon>Tracheophyta</taxon>
        <taxon>Spermatophyta</taxon>
        <taxon>Magnoliopsida</taxon>
        <taxon>eudicotyledons</taxon>
        <taxon>Gunneridae</taxon>
        <taxon>Pentapetalae</taxon>
        <taxon>asterids</taxon>
        <taxon>lamiids</taxon>
        <taxon>Lamiales</taxon>
        <taxon>Scrophulariaceae</taxon>
        <taxon>Buddlejeae</taxon>
        <taxon>Buddleja</taxon>
    </lineage>
</organism>
<comment type="caution">
    <text evidence="3">The sequence shown here is derived from an EMBL/GenBank/DDBJ whole genome shotgun (WGS) entry which is preliminary data.</text>
</comment>
<keyword evidence="1" id="KW-0175">Coiled coil</keyword>
<feature type="compositionally biased region" description="Basic and acidic residues" evidence="2">
    <location>
        <begin position="108"/>
        <end position="124"/>
    </location>
</feature>
<accession>A0AAV6X5N8</accession>
<evidence type="ECO:0000256" key="2">
    <source>
        <dbReference type="SAM" id="MobiDB-lite"/>
    </source>
</evidence>
<evidence type="ECO:0000313" key="4">
    <source>
        <dbReference type="Proteomes" id="UP000826271"/>
    </source>
</evidence>
<keyword evidence="4" id="KW-1185">Reference proteome</keyword>
<protein>
    <submittedName>
        <fullName evidence="3">Uncharacterized protein</fullName>
    </submittedName>
</protein>
<name>A0AAV6X5N8_9LAMI</name>
<feature type="coiled-coil region" evidence="1">
    <location>
        <begin position="18"/>
        <end position="66"/>
    </location>
</feature>
<dbReference type="EMBL" id="WHWC01000010">
    <property type="protein sequence ID" value="KAG8375424.1"/>
    <property type="molecule type" value="Genomic_DNA"/>
</dbReference>
<gene>
    <name evidence="3" type="ORF">BUALT_Bualt10G0098600</name>
</gene>
<sequence>MDKKMKRGCVSSDHSRAVDDAKLKYQTLLMEYLDLQKEFVSRKRKLQAAKQKRETISAEIRFLRHRRKYLLKVRAPNTVPNSDIESNAVEGGRNCSTSEAPPRNIDQVLKDGDGEGHENGPEKEVRFAKKRKNLLIHDKVVAKRKISWPDQVTLKV</sequence>